<feature type="compositionally biased region" description="Basic and acidic residues" evidence="1">
    <location>
        <begin position="41"/>
        <end position="60"/>
    </location>
</feature>
<evidence type="ECO:0000313" key="2">
    <source>
        <dbReference type="EMBL" id="MFD1572157.1"/>
    </source>
</evidence>
<comment type="caution">
    <text evidence="2">The sequence shown here is derived from an EMBL/GenBank/DDBJ whole genome shotgun (WGS) entry which is preliminary data.</text>
</comment>
<name>A0ABD6C406_9EURY</name>
<evidence type="ECO:0000313" key="3">
    <source>
        <dbReference type="Proteomes" id="UP001597185"/>
    </source>
</evidence>
<reference evidence="2 3" key="1">
    <citation type="journal article" date="2019" name="Int. J. Syst. Evol. Microbiol.">
        <title>The Global Catalogue of Microorganisms (GCM) 10K type strain sequencing project: providing services to taxonomists for standard genome sequencing and annotation.</title>
        <authorList>
            <consortium name="The Broad Institute Genomics Platform"/>
            <consortium name="The Broad Institute Genome Sequencing Center for Infectious Disease"/>
            <person name="Wu L."/>
            <person name="Ma J."/>
        </authorList>
    </citation>
    <scope>NUCLEOTIDE SEQUENCE [LARGE SCALE GENOMIC DNA]</scope>
    <source>
        <strain evidence="2 3">CGMCC 1.12689</strain>
    </source>
</reference>
<feature type="compositionally biased region" description="Basic and acidic residues" evidence="1">
    <location>
        <begin position="70"/>
        <end position="89"/>
    </location>
</feature>
<accession>A0ABD6C406</accession>
<dbReference type="AlphaFoldDB" id="A0ABD6C406"/>
<dbReference type="Proteomes" id="UP001597185">
    <property type="component" value="Unassembled WGS sequence"/>
</dbReference>
<protein>
    <submittedName>
        <fullName evidence="2">Gas vesicle protein GvpH</fullName>
    </submittedName>
</protein>
<dbReference type="InterPro" id="IPR008633">
    <property type="entry name" value="GvpH"/>
</dbReference>
<dbReference type="EMBL" id="JBHUDB010000024">
    <property type="protein sequence ID" value="MFD1572157.1"/>
    <property type="molecule type" value="Genomic_DNA"/>
</dbReference>
<dbReference type="Pfam" id="PF05455">
    <property type="entry name" value="GvpH"/>
    <property type="match status" value="1"/>
</dbReference>
<feature type="compositionally biased region" description="Basic and acidic residues" evidence="1">
    <location>
        <begin position="99"/>
        <end position="109"/>
    </location>
</feature>
<sequence>MVPDKNDDTPGDESDDQSSQPSELLDQLRTLVEALADIEEESGHRHESGRIDRGNARIDYDYDVSIGLGRADRSSHDEEPSSDRSRTEQRSGQQGTTEDSIHVETREGTSGDELVVVADLPDVTDDDVDVALDTDEQALTLRVDADVVERVVLDRPDVAISDMTLKNQVLEIRLSRTSDTDGGEST</sequence>
<keyword evidence="3" id="KW-1185">Reference proteome</keyword>
<organism evidence="2 3">
    <name type="scientific">Halorubrum laminariae</name>
    <dbReference type="NCBI Taxonomy" id="1433523"/>
    <lineage>
        <taxon>Archaea</taxon>
        <taxon>Methanobacteriati</taxon>
        <taxon>Methanobacteriota</taxon>
        <taxon>Stenosarchaea group</taxon>
        <taxon>Halobacteria</taxon>
        <taxon>Halobacteriales</taxon>
        <taxon>Haloferacaceae</taxon>
        <taxon>Halorubrum</taxon>
    </lineage>
</organism>
<gene>
    <name evidence="2" type="primary">gvpH</name>
    <name evidence="2" type="ORF">ACFR9T_16500</name>
</gene>
<evidence type="ECO:0000256" key="1">
    <source>
        <dbReference type="SAM" id="MobiDB-lite"/>
    </source>
</evidence>
<dbReference type="RefSeq" id="WP_251344612.1">
    <property type="nucleotide sequence ID" value="NZ_JANHDL010000008.1"/>
</dbReference>
<feature type="region of interest" description="Disordered" evidence="1">
    <location>
        <begin position="1"/>
        <end position="111"/>
    </location>
</feature>
<proteinExistence type="predicted"/>
<feature type="compositionally biased region" description="Low complexity" evidence="1">
    <location>
        <begin position="17"/>
        <end position="28"/>
    </location>
</feature>
<dbReference type="GeneID" id="72745639"/>